<dbReference type="Proteomes" id="UP000799779">
    <property type="component" value="Unassembled WGS sequence"/>
</dbReference>
<feature type="compositionally biased region" description="Low complexity" evidence="1">
    <location>
        <begin position="607"/>
        <end position="621"/>
    </location>
</feature>
<feature type="region of interest" description="Disordered" evidence="1">
    <location>
        <begin position="768"/>
        <end position="805"/>
    </location>
</feature>
<dbReference type="OrthoDB" id="3798150at2759"/>
<feature type="compositionally biased region" description="Pro residues" evidence="1">
    <location>
        <begin position="279"/>
        <end position="304"/>
    </location>
</feature>
<dbReference type="EMBL" id="ML977606">
    <property type="protein sequence ID" value="KAF1998146.1"/>
    <property type="molecule type" value="Genomic_DNA"/>
</dbReference>
<feature type="compositionally biased region" description="Low complexity" evidence="1">
    <location>
        <begin position="408"/>
        <end position="424"/>
    </location>
</feature>
<keyword evidence="3" id="KW-1185">Reference proteome</keyword>
<feature type="region of interest" description="Disordered" evidence="1">
    <location>
        <begin position="502"/>
        <end position="686"/>
    </location>
</feature>
<evidence type="ECO:0000313" key="2">
    <source>
        <dbReference type="EMBL" id="KAF1998146.1"/>
    </source>
</evidence>
<evidence type="ECO:0000256" key="1">
    <source>
        <dbReference type="SAM" id="MobiDB-lite"/>
    </source>
</evidence>
<reference evidence="2" key="1">
    <citation type="journal article" date="2020" name="Stud. Mycol.">
        <title>101 Dothideomycetes genomes: a test case for predicting lifestyles and emergence of pathogens.</title>
        <authorList>
            <person name="Haridas S."/>
            <person name="Albert R."/>
            <person name="Binder M."/>
            <person name="Bloem J."/>
            <person name="Labutti K."/>
            <person name="Salamov A."/>
            <person name="Andreopoulos B."/>
            <person name="Baker S."/>
            <person name="Barry K."/>
            <person name="Bills G."/>
            <person name="Bluhm B."/>
            <person name="Cannon C."/>
            <person name="Castanera R."/>
            <person name="Culley D."/>
            <person name="Daum C."/>
            <person name="Ezra D."/>
            <person name="Gonzalez J."/>
            <person name="Henrissat B."/>
            <person name="Kuo A."/>
            <person name="Liang C."/>
            <person name="Lipzen A."/>
            <person name="Lutzoni F."/>
            <person name="Magnuson J."/>
            <person name="Mondo S."/>
            <person name="Nolan M."/>
            <person name="Ohm R."/>
            <person name="Pangilinan J."/>
            <person name="Park H.-J."/>
            <person name="Ramirez L."/>
            <person name="Alfaro M."/>
            <person name="Sun H."/>
            <person name="Tritt A."/>
            <person name="Yoshinaga Y."/>
            <person name="Zwiers L.-H."/>
            <person name="Turgeon B."/>
            <person name="Goodwin S."/>
            <person name="Spatafora J."/>
            <person name="Crous P."/>
            <person name="Grigoriev I."/>
        </authorList>
    </citation>
    <scope>NUCLEOTIDE SEQUENCE</scope>
    <source>
        <strain evidence="2">CBS 123094</strain>
    </source>
</reference>
<feature type="region of interest" description="Disordered" evidence="1">
    <location>
        <begin position="17"/>
        <end position="45"/>
    </location>
</feature>
<accession>A0A6A5WKF5</accession>
<feature type="compositionally biased region" description="Low complexity" evidence="1">
    <location>
        <begin position="541"/>
        <end position="588"/>
    </location>
</feature>
<feature type="region of interest" description="Disordered" evidence="1">
    <location>
        <begin position="821"/>
        <end position="840"/>
    </location>
</feature>
<feature type="compositionally biased region" description="Polar residues" evidence="1">
    <location>
        <begin position="513"/>
        <end position="536"/>
    </location>
</feature>
<protein>
    <submittedName>
        <fullName evidence="2">Uncharacterized protein</fullName>
    </submittedName>
</protein>
<proteinExistence type="predicted"/>
<gene>
    <name evidence="2" type="ORF">P154DRAFT_263338</name>
</gene>
<feature type="compositionally biased region" description="Low complexity" evidence="1">
    <location>
        <begin position="667"/>
        <end position="682"/>
    </location>
</feature>
<feature type="region of interest" description="Disordered" evidence="1">
    <location>
        <begin position="887"/>
        <end position="934"/>
    </location>
</feature>
<organism evidence="2 3">
    <name type="scientific">Amniculicola lignicola CBS 123094</name>
    <dbReference type="NCBI Taxonomy" id="1392246"/>
    <lineage>
        <taxon>Eukaryota</taxon>
        <taxon>Fungi</taxon>
        <taxon>Dikarya</taxon>
        <taxon>Ascomycota</taxon>
        <taxon>Pezizomycotina</taxon>
        <taxon>Dothideomycetes</taxon>
        <taxon>Pleosporomycetidae</taxon>
        <taxon>Pleosporales</taxon>
        <taxon>Amniculicolaceae</taxon>
        <taxon>Amniculicola</taxon>
    </lineage>
</organism>
<sequence>MLPTAGLFLPETLHRNLPSTSEEDTRRAKRRTITRKSFDRPSTARSSTEDVSNVFASLSTVFNFTDFVASLNEVSAEVKVFVNLIQRVWQDVTEASRLATCDAVTEYYAPFPVRKAWIDDTVLDVRRALNEIGAYVENVRVSGHEGGTVRMKHRFEWVLSHHQKLISRELALLTCHQSLTAAIMTMQAVEMGRDSSPRVFEAPAQPWLKTTNQEIMRSPHSRQKWRINQRNLSSPSITVSECEDDKVETQSINTLPSELPGSNPLDLAQPENWDLYEPPLKPPTSPPKPARAPPRAPVSSPKPPTTHSNTFPLATVKEKPVISLDEPDAFSKQRSIKLARRYQARAVEVRKSLQKHQSLPSFPSELPYLPHHSSLISELSNWVLPNADFESYARDKGNHVSSQSAKASPAVDSASRSSTSSPDTLNSTVSCPEPLRIRRPVSSLYSTTSIAHATQNQASTESLAKATITASNDAITGSTSNAIDKISSEKATPRMPRYYANTEAKPDEDENISETAPLSASNKVPETTNRGPSQPNGPEGPATGITSTTSPTSDSSASPDSAKSPSSHASQSSLSSISSHGSTTSSKTKYSLFPTPTVVVSVPRDTQPPTTAIAVTAATQPNISPDTALSSHPPPSHGDIIVNSSDSLGETATATPAPPIAEPVLSPPTSSEPEAAESISPTDHNHYVSVCYSPKEKRKSCPPPAAVIASSLPPHPAPARPLPSLPSEDQKSIVQYNPTPVIILHSPKFPAVKQPWLPYDSLTQPEVKGFPSSKVPKGNAGGESLSPSSEPTIPDAKFSVPETTEKVELPIKKKPVTISLPSWENYKNGQPSTLVDANTPPRSVSLNYSVPAVTSTQPPNDAPDLPKVTGVGILSSAQKPQPLMVSAGGAVKKEAQEIPKPSSHSEVDSPKPLTAQAKRRRAQARRLQMAYGSD</sequence>
<evidence type="ECO:0000313" key="3">
    <source>
        <dbReference type="Proteomes" id="UP000799779"/>
    </source>
</evidence>
<dbReference type="AlphaFoldDB" id="A0A6A5WKF5"/>
<feature type="region of interest" description="Disordered" evidence="1">
    <location>
        <begin position="399"/>
        <end position="433"/>
    </location>
</feature>
<name>A0A6A5WKF5_9PLEO</name>
<feature type="compositionally biased region" description="Polar residues" evidence="1">
    <location>
        <begin position="228"/>
        <end position="239"/>
    </location>
</feature>
<feature type="region of interest" description="Disordered" evidence="1">
    <location>
        <begin position="215"/>
        <end position="311"/>
    </location>
</feature>
<feature type="compositionally biased region" description="Low complexity" evidence="1">
    <location>
        <begin position="925"/>
        <end position="934"/>
    </location>
</feature>
<feature type="compositionally biased region" description="Basic and acidic residues" evidence="1">
    <location>
        <begin position="891"/>
        <end position="909"/>
    </location>
</feature>